<dbReference type="PANTHER" id="PTHR39158:SF1">
    <property type="entry name" value="DNAJ HOMOLOG SUBFAMILY C MEMBER 28"/>
    <property type="match status" value="1"/>
</dbReference>
<protein>
    <submittedName>
        <fullName evidence="2">DUF1992 domain-containing protein</fullName>
    </submittedName>
</protein>
<dbReference type="EMBL" id="AP026709">
    <property type="protein sequence ID" value="BDQ38270.1"/>
    <property type="molecule type" value="Genomic_DNA"/>
</dbReference>
<proteinExistence type="predicted"/>
<evidence type="ECO:0000313" key="2">
    <source>
        <dbReference type="EMBL" id="BDQ38270.1"/>
    </source>
</evidence>
<sequence length="141" mass="16571">MGNYPMFNFAQIVSEAHIKRAIKEGKFDNLEGKGKPLPKDEAENLPPELRMAYRMLKSSGYVPSEIAEENEIVRTIDLLAHMKDEQERYRQIQKLNVMILKMNERRGRPIHLDDSGEYYHRIVEKVRIAEERFGTTHKNNE</sequence>
<evidence type="ECO:0000259" key="1">
    <source>
        <dbReference type="Pfam" id="PF09350"/>
    </source>
</evidence>
<reference evidence="2 3" key="1">
    <citation type="submission" date="2022-08" db="EMBL/GenBank/DDBJ databases">
        <title>Genome Sequence of the sulphate-reducing bacterium, Pseudodesulfovibrio sp. SYK.</title>
        <authorList>
            <person name="Kondo R."/>
            <person name="Kataoka T."/>
        </authorList>
    </citation>
    <scope>NUCLEOTIDE SEQUENCE [LARGE SCALE GENOMIC DNA]</scope>
    <source>
        <strain evidence="2 3">SYK</strain>
    </source>
</reference>
<gene>
    <name evidence="2" type="ORF">SYK_26300</name>
</gene>
<dbReference type="Proteomes" id="UP001317742">
    <property type="component" value="Chromosome"/>
</dbReference>
<feature type="domain" description="DnaJ homologue subfamily C member 28 conserved" evidence="1">
    <location>
        <begin position="15"/>
        <end position="80"/>
    </location>
</feature>
<organism evidence="2 3">
    <name type="scientific">Pseudodesulfovibrio nedwellii</name>
    <dbReference type="NCBI Taxonomy" id="2973072"/>
    <lineage>
        <taxon>Bacteria</taxon>
        <taxon>Pseudomonadati</taxon>
        <taxon>Thermodesulfobacteriota</taxon>
        <taxon>Desulfovibrionia</taxon>
        <taxon>Desulfovibrionales</taxon>
        <taxon>Desulfovibrionaceae</taxon>
    </lineage>
</organism>
<keyword evidence="3" id="KW-1185">Reference proteome</keyword>
<name>A0ABN6S8X4_9BACT</name>
<evidence type="ECO:0000313" key="3">
    <source>
        <dbReference type="Proteomes" id="UP001317742"/>
    </source>
</evidence>
<dbReference type="InterPro" id="IPR018961">
    <property type="entry name" value="DnaJ_homolog_subfam-C_membr-28"/>
</dbReference>
<dbReference type="InterPro" id="IPR052573">
    <property type="entry name" value="DnaJ_C_subfamily_28"/>
</dbReference>
<dbReference type="Pfam" id="PF09350">
    <property type="entry name" value="DJC28_CD"/>
    <property type="match status" value="1"/>
</dbReference>
<accession>A0ABN6S8X4</accession>
<dbReference type="PANTHER" id="PTHR39158">
    <property type="entry name" value="OS08G0560600 PROTEIN"/>
    <property type="match status" value="1"/>
</dbReference>